<evidence type="ECO:0000313" key="1">
    <source>
        <dbReference type="EMBL" id="RIB30448.1"/>
    </source>
</evidence>
<gene>
    <name evidence="1" type="ORF">C2G38_2152558</name>
</gene>
<dbReference type="Proteomes" id="UP000266673">
    <property type="component" value="Unassembled WGS sequence"/>
</dbReference>
<reference evidence="1 2" key="1">
    <citation type="submission" date="2018-06" db="EMBL/GenBank/DDBJ databases">
        <title>Comparative genomics reveals the genomic features of Rhizophagus irregularis, R. cerebriforme, R. diaphanum and Gigaspora rosea, and their symbiotic lifestyle signature.</title>
        <authorList>
            <person name="Morin E."/>
            <person name="San Clemente H."/>
            <person name="Chen E.C.H."/>
            <person name="De La Providencia I."/>
            <person name="Hainaut M."/>
            <person name="Kuo A."/>
            <person name="Kohler A."/>
            <person name="Murat C."/>
            <person name="Tang N."/>
            <person name="Roy S."/>
            <person name="Loubradou J."/>
            <person name="Henrissat B."/>
            <person name="Grigoriev I.V."/>
            <person name="Corradi N."/>
            <person name="Roux C."/>
            <person name="Martin F.M."/>
        </authorList>
    </citation>
    <scope>NUCLEOTIDE SEQUENCE [LARGE SCALE GENOMIC DNA]</scope>
    <source>
        <strain evidence="1 2">DAOM 194757</strain>
    </source>
</reference>
<comment type="caution">
    <text evidence="1">The sequence shown here is derived from an EMBL/GenBank/DDBJ whole genome shotgun (WGS) entry which is preliminary data.</text>
</comment>
<accession>A0A397W849</accession>
<dbReference type="AlphaFoldDB" id="A0A397W849"/>
<proteinExistence type="predicted"/>
<protein>
    <submittedName>
        <fullName evidence="1">Uncharacterized protein</fullName>
    </submittedName>
</protein>
<keyword evidence="2" id="KW-1185">Reference proteome</keyword>
<name>A0A397W849_9GLOM</name>
<dbReference type="EMBL" id="QKWP01000012">
    <property type="protein sequence ID" value="RIB30448.1"/>
    <property type="molecule type" value="Genomic_DNA"/>
</dbReference>
<organism evidence="1 2">
    <name type="scientific">Gigaspora rosea</name>
    <dbReference type="NCBI Taxonomy" id="44941"/>
    <lineage>
        <taxon>Eukaryota</taxon>
        <taxon>Fungi</taxon>
        <taxon>Fungi incertae sedis</taxon>
        <taxon>Mucoromycota</taxon>
        <taxon>Glomeromycotina</taxon>
        <taxon>Glomeromycetes</taxon>
        <taxon>Diversisporales</taxon>
        <taxon>Gigasporaceae</taxon>
        <taxon>Gigaspora</taxon>
    </lineage>
</organism>
<evidence type="ECO:0000313" key="2">
    <source>
        <dbReference type="Proteomes" id="UP000266673"/>
    </source>
</evidence>
<sequence>MSGVLFEQETEGTYVSNVIVPLIRTTLFDNPFRVFISTSEHQSVASADKKGDEKTGRRPDIMFVCMEDGKFYELMYSECSRITCTKQKEDDDDIKLWREPNDGMYWTHKVTDWKRSNLAL</sequence>
<dbReference type="OrthoDB" id="2434003at2759"/>